<dbReference type="AlphaFoldDB" id="A0A8B8FK91"/>
<dbReference type="InterPro" id="IPR036691">
    <property type="entry name" value="Endo/exonu/phosph_ase_sf"/>
</dbReference>
<keyword evidence="1" id="KW-1185">Reference proteome</keyword>
<evidence type="ECO:0000313" key="2">
    <source>
        <dbReference type="RefSeq" id="XP_025410755.1"/>
    </source>
</evidence>
<accession>A0A8B8FK91</accession>
<proteinExistence type="predicted"/>
<dbReference type="SUPFAM" id="SSF56219">
    <property type="entry name" value="DNase I-like"/>
    <property type="match status" value="1"/>
</dbReference>
<organism evidence="1 2">
    <name type="scientific">Sipha flava</name>
    <name type="common">yellow sugarcane aphid</name>
    <dbReference type="NCBI Taxonomy" id="143950"/>
    <lineage>
        <taxon>Eukaryota</taxon>
        <taxon>Metazoa</taxon>
        <taxon>Ecdysozoa</taxon>
        <taxon>Arthropoda</taxon>
        <taxon>Hexapoda</taxon>
        <taxon>Insecta</taxon>
        <taxon>Pterygota</taxon>
        <taxon>Neoptera</taxon>
        <taxon>Paraneoptera</taxon>
        <taxon>Hemiptera</taxon>
        <taxon>Sternorrhyncha</taxon>
        <taxon>Aphidomorpha</taxon>
        <taxon>Aphidoidea</taxon>
        <taxon>Aphididae</taxon>
        <taxon>Sipha</taxon>
    </lineage>
</organism>
<name>A0A8B8FK91_9HEMI</name>
<dbReference type="Proteomes" id="UP000694846">
    <property type="component" value="Unplaced"/>
</dbReference>
<protein>
    <submittedName>
        <fullName evidence="2">Craniofacial development protein 2-like</fullName>
    </submittedName>
</protein>
<dbReference type="RefSeq" id="XP_025410755.1">
    <property type="nucleotide sequence ID" value="XM_025554970.1"/>
</dbReference>
<reference evidence="2" key="1">
    <citation type="submission" date="2025-08" db="UniProtKB">
        <authorList>
            <consortium name="RefSeq"/>
        </authorList>
    </citation>
    <scope>IDENTIFICATION</scope>
    <source>
        <tissue evidence="2">Whole body</tissue>
    </source>
</reference>
<sequence>MPRKSIDNLDNRLGNLTGNAGILRFGTWNIRTLYKPGSLQCVLKASLSRLVKKFEPINDRICYIILTGKIFDSVIINCYALTETADCELKDQFYDDLDRVLDNIHKEYIKIVVEDFNTQVGRENIFIPIVGKKILHKESNNNGMRLISLCTDKGLVISSTQFQRKDIYKHTWIASDGQ</sequence>
<dbReference type="OrthoDB" id="6626955at2759"/>
<evidence type="ECO:0000313" key="1">
    <source>
        <dbReference type="Proteomes" id="UP000694846"/>
    </source>
</evidence>
<gene>
    <name evidence="2" type="primary">LOC112683801</name>
</gene>
<dbReference type="Gene3D" id="3.60.10.10">
    <property type="entry name" value="Endonuclease/exonuclease/phosphatase"/>
    <property type="match status" value="1"/>
</dbReference>
<dbReference type="GeneID" id="112683801"/>